<dbReference type="GO" id="GO:0006099">
    <property type="term" value="P:tricarboxylic acid cycle"/>
    <property type="evidence" value="ECO:0007669"/>
    <property type="project" value="UniProtKB-KW"/>
</dbReference>
<feature type="domain" description="Aconitase/3-isopropylmalate dehydratase large subunit alpha/beta/alpha" evidence="16">
    <location>
        <begin position="72"/>
        <end position="517"/>
    </location>
</feature>
<evidence type="ECO:0000313" key="20">
    <source>
        <dbReference type="Proteomes" id="UP000544095"/>
    </source>
</evidence>
<comment type="catalytic activity">
    <reaction evidence="14">
        <text>citrate = D-threo-isocitrate</text>
        <dbReference type="Rhea" id="RHEA:10336"/>
        <dbReference type="ChEBI" id="CHEBI:15562"/>
        <dbReference type="ChEBI" id="CHEBI:16947"/>
        <dbReference type="EC" id="4.2.1.3"/>
    </reaction>
</comment>
<dbReference type="EMBL" id="JAAOAR010000039">
    <property type="protein sequence ID" value="KAF5607648.1"/>
    <property type="molecule type" value="Genomic_DNA"/>
</dbReference>
<dbReference type="FunFam" id="3.30.499.10:FF:000004">
    <property type="entry name" value="Aconitate hydratase, mitochondrial"/>
    <property type="match status" value="1"/>
</dbReference>
<dbReference type="InterPro" id="IPR036928">
    <property type="entry name" value="AS_sf"/>
</dbReference>
<evidence type="ECO:0000256" key="3">
    <source>
        <dbReference type="ARBA" id="ARBA00004717"/>
    </source>
</evidence>
<dbReference type="InterPro" id="IPR000573">
    <property type="entry name" value="AconitaseA/IPMdHydase_ssu_swvl"/>
</dbReference>
<dbReference type="SUPFAM" id="SSF53732">
    <property type="entry name" value="Aconitase iron-sulfur domain"/>
    <property type="match status" value="1"/>
</dbReference>
<dbReference type="PRINTS" id="PR00415">
    <property type="entry name" value="ACONITASE"/>
</dbReference>
<dbReference type="Gene3D" id="3.90.1300.10">
    <property type="entry name" value="Amidase signature (AS) domain"/>
    <property type="match status" value="1"/>
</dbReference>
<sequence length="1311" mass="142764">MALTASRLSLRRVCSARQRPLTTQARRCLATHSSHVALSPLEPYNALNYTSRLESLRRVQGANKRPLTLSEKLLYSHLIHDNDDWVLDQIERGKTILRLRPDRVACHDATATMALLQFISAGLPRVQVPTSVHSDHLIVAEYGSEKDLERAAGDHREVYAFLSSAAKKYGIGYWKPGAGIIHTTIFENYAFPGGLFIGTDSHTPNAGGMGVLGIGVGGSDAVDAMAGMPWELVCPKVLGVRLTGKLSGWASSKDIICKLAGILTVSGGKGKVIEFFGPGAETLGATAMATVCNMSAEVGSTSCIFPYSQAMARYLTATKRGDIARYADGFTETLLTADRGSEDYYDEVIEIDLSTLEPHINGPFTPDLSHPLSQFKTRVQESSWPSKISHSMVGSCTNSSYEDLEKVYDLVQQAKKAGIDRPRTPFMVSPGSEQIRATAEESGILPSLRDAGAVVLSNSCGPCVGQWDRKDVDVAGAENNSVISSFNRNFTGRHDGNPATHSFVTSPEIATAFAYAGDLSFNPMHDAIPIDESGTSQFRFTPPVANELPESFVAGSDLFQPPVLEDTSDYKVAIDEGSDRLELLTPFEPWKPGQAENMQVLIKVSGKCTTDHISPAGPWYNYRGHLSNISHNMLLGATNGFLPDANSLSMTGKTRDPTDGTIKFIHKAARTMKNAGIRWCIIGDNNYGEGSSREHAALEPRFLGGVAVIAKSFARIHETNLKKQGMFPLTFADPLDYDKIQEGGVISLLDVDGDALQPEKQVTMKVVNKDGTEWTAQLNHSYHLHQLAWLRAGSALNHVKKTILGSTAQCLTTAKAIHSITWPQSHKMNWQAIAKGSQAKVLNSIPDRWRLDLDLYKYLKDVTCVPYICGLLTEEQLKITELTATEIVKKLEARELKAVQVLKAFAGRAAIAHQLVNCLTEWFYEEGLAQARELDEALEKGGRLKGLLHGVPIALKDIHCVAGHASTMAFVSGRNNIISQDSAVVASLRAEGAIFFCKTTMPQSAMAIETVSNLWGRTLNPYNRDLNAGGSSGGDAVLVAMKGTPLTPSTDLGGSIRVPAAFNGLYALKPTAARIPKGGMPDLGQNLIQVSFGPICHSIEDMELLTQVINAHPYNKFDVTSAPVPWRKVNAPEGKLKIGLIKWDGVVMPHPPILRALEHTKQLLIEAGHEVVDFEPPFDCWQALKTTFLAAWDETTIDGHPIGALICPPAPGVGYPHDFNTYWGYTSLFNLIDYPAAVLPTPGLKVSAEQDPLDSEYVPLDTNPYDKPNHKIYDPNLFENQAICIQVVGRPLEDEELIQVSATLDALFRGL</sequence>
<feature type="domain" description="Amidase" evidence="18">
    <location>
        <begin position="901"/>
        <end position="1177"/>
    </location>
</feature>
<evidence type="ECO:0000259" key="17">
    <source>
        <dbReference type="Pfam" id="PF00694"/>
    </source>
</evidence>
<keyword evidence="7" id="KW-0816">Tricarboxylic acid cycle</keyword>
<name>A0A8H5Q3U3_9HYPO</name>
<dbReference type="InterPro" id="IPR001030">
    <property type="entry name" value="Acoase/IPM_deHydtase_lsu_aba"/>
</dbReference>
<evidence type="ECO:0000256" key="12">
    <source>
        <dbReference type="ARBA" id="ARBA00023128"/>
    </source>
</evidence>
<feature type="domain" description="Aconitase A/isopropylmalate dehydratase small subunit swivel" evidence="17">
    <location>
        <begin position="598"/>
        <end position="733"/>
    </location>
</feature>
<evidence type="ECO:0000256" key="13">
    <source>
        <dbReference type="ARBA" id="ARBA00023239"/>
    </source>
</evidence>
<comment type="similarity">
    <text evidence="4">Belongs to the aconitase/IPM isomerase family.</text>
</comment>
<comment type="pathway">
    <text evidence="3">Carbohydrate metabolism; tricarboxylic acid cycle; isocitrate from oxaloacetate: step 2/2.</text>
</comment>
<dbReference type="InterPro" id="IPR050926">
    <property type="entry name" value="Aconitase/IPM_isomerase"/>
</dbReference>
<dbReference type="Gene3D" id="3.30.499.10">
    <property type="entry name" value="Aconitase, domain 3"/>
    <property type="match status" value="2"/>
</dbReference>
<dbReference type="NCBIfam" id="TIGR01340">
    <property type="entry name" value="aconitase_mito"/>
    <property type="match status" value="1"/>
</dbReference>
<keyword evidence="12" id="KW-0496">Mitochondrion</keyword>
<dbReference type="InterPro" id="IPR018136">
    <property type="entry name" value="Aconitase_4Fe-4S_BS"/>
</dbReference>
<organism evidence="19 20">
    <name type="scientific">Fusarium pseudoanthophilum</name>
    <dbReference type="NCBI Taxonomy" id="48495"/>
    <lineage>
        <taxon>Eukaryota</taxon>
        <taxon>Fungi</taxon>
        <taxon>Dikarya</taxon>
        <taxon>Ascomycota</taxon>
        <taxon>Pezizomycotina</taxon>
        <taxon>Sordariomycetes</taxon>
        <taxon>Hypocreomycetidae</taxon>
        <taxon>Hypocreales</taxon>
        <taxon>Nectriaceae</taxon>
        <taxon>Fusarium</taxon>
        <taxon>Fusarium fujikuroi species complex</taxon>
    </lineage>
</organism>
<dbReference type="PANTHER" id="PTHR43160">
    <property type="entry name" value="ACONITATE HYDRATASE B"/>
    <property type="match status" value="1"/>
</dbReference>
<evidence type="ECO:0000256" key="8">
    <source>
        <dbReference type="ARBA" id="ARBA00022723"/>
    </source>
</evidence>
<comment type="cofactor">
    <cofactor evidence="1">
        <name>[4Fe-4S] cluster</name>
        <dbReference type="ChEBI" id="CHEBI:49883"/>
    </cofactor>
</comment>
<dbReference type="InterPro" id="IPR015931">
    <property type="entry name" value="Acnase/IPM_dHydase_lsu_aba_1/3"/>
</dbReference>
<keyword evidence="8" id="KW-0479">Metal-binding</keyword>
<evidence type="ECO:0000256" key="2">
    <source>
        <dbReference type="ARBA" id="ARBA00004173"/>
    </source>
</evidence>
<gene>
    <name evidence="19" type="ORF">FPANT_805</name>
</gene>
<dbReference type="NCBIfam" id="NF005558">
    <property type="entry name" value="PRK07229.1"/>
    <property type="match status" value="1"/>
</dbReference>
<evidence type="ECO:0000256" key="5">
    <source>
        <dbReference type="ARBA" id="ARBA00012926"/>
    </source>
</evidence>
<dbReference type="PROSITE" id="PS01244">
    <property type="entry name" value="ACONITASE_2"/>
    <property type="match status" value="1"/>
</dbReference>
<dbReference type="InterPro" id="IPR006248">
    <property type="entry name" value="Aconitase_mito-like"/>
</dbReference>
<dbReference type="Pfam" id="PF01425">
    <property type="entry name" value="Amidase"/>
    <property type="match status" value="1"/>
</dbReference>
<keyword evidence="20" id="KW-1185">Reference proteome</keyword>
<dbReference type="Pfam" id="PF00694">
    <property type="entry name" value="Aconitase_C"/>
    <property type="match status" value="1"/>
</dbReference>
<dbReference type="PANTHER" id="PTHR43160:SF3">
    <property type="entry name" value="ACONITATE HYDRATASE, MITOCHONDRIAL"/>
    <property type="match status" value="1"/>
</dbReference>
<dbReference type="GO" id="GO:0005739">
    <property type="term" value="C:mitochondrion"/>
    <property type="evidence" value="ECO:0007669"/>
    <property type="project" value="UniProtKB-SubCell"/>
</dbReference>
<dbReference type="FunFam" id="3.40.1060.10:FF:000001">
    <property type="entry name" value="Aconitate hydratase, mitochondrial"/>
    <property type="match status" value="1"/>
</dbReference>
<dbReference type="GO" id="GO:0005829">
    <property type="term" value="C:cytosol"/>
    <property type="evidence" value="ECO:0007669"/>
    <property type="project" value="TreeGrafter"/>
</dbReference>
<dbReference type="SUPFAM" id="SSF75304">
    <property type="entry name" value="Amidase signature (AS) enzymes"/>
    <property type="match status" value="1"/>
</dbReference>
<evidence type="ECO:0000256" key="9">
    <source>
        <dbReference type="ARBA" id="ARBA00022946"/>
    </source>
</evidence>
<evidence type="ECO:0000256" key="11">
    <source>
        <dbReference type="ARBA" id="ARBA00023014"/>
    </source>
</evidence>
<reference evidence="19 20" key="1">
    <citation type="submission" date="2020-05" db="EMBL/GenBank/DDBJ databases">
        <title>Identification and distribution of gene clusters putatively required for synthesis of sphingolipid metabolism inhibitors in phylogenetically diverse species of the filamentous fungus Fusarium.</title>
        <authorList>
            <person name="Kim H.-S."/>
            <person name="Busman M."/>
            <person name="Brown D.W."/>
            <person name="Divon H."/>
            <person name="Uhlig S."/>
            <person name="Proctor R.H."/>
        </authorList>
    </citation>
    <scope>NUCLEOTIDE SEQUENCE [LARGE SCALE GENOMIC DNA]</scope>
    <source>
        <strain evidence="19 20">NRRL 25211</strain>
    </source>
</reference>
<proteinExistence type="inferred from homology"/>
<evidence type="ECO:0000259" key="18">
    <source>
        <dbReference type="Pfam" id="PF01425"/>
    </source>
</evidence>
<keyword evidence="9" id="KW-0809">Transit peptide</keyword>
<dbReference type="InterPro" id="IPR015928">
    <property type="entry name" value="Aconitase/3IPM_dehydase_swvl"/>
</dbReference>
<evidence type="ECO:0000256" key="1">
    <source>
        <dbReference type="ARBA" id="ARBA00001966"/>
    </source>
</evidence>
<dbReference type="InterPro" id="IPR036008">
    <property type="entry name" value="Aconitase_4Fe-4S_dom"/>
</dbReference>
<dbReference type="Proteomes" id="UP000544095">
    <property type="component" value="Unassembled WGS sequence"/>
</dbReference>
<comment type="subcellular location">
    <subcellularLocation>
        <location evidence="2">Mitochondrion</location>
    </subcellularLocation>
</comment>
<evidence type="ECO:0000256" key="6">
    <source>
        <dbReference type="ARBA" id="ARBA00015940"/>
    </source>
</evidence>
<evidence type="ECO:0000259" key="16">
    <source>
        <dbReference type="Pfam" id="PF00330"/>
    </source>
</evidence>
<dbReference type="InterPro" id="IPR015932">
    <property type="entry name" value="Aconitase_dom2"/>
</dbReference>
<keyword evidence="13" id="KW-0456">Lyase</keyword>
<evidence type="ECO:0000313" key="19">
    <source>
        <dbReference type="EMBL" id="KAF5607648.1"/>
    </source>
</evidence>
<dbReference type="InterPro" id="IPR023631">
    <property type="entry name" value="Amidase_dom"/>
</dbReference>
<dbReference type="PROSITE" id="PS00450">
    <property type="entry name" value="ACONITASE_1"/>
    <property type="match status" value="1"/>
</dbReference>
<evidence type="ECO:0000256" key="14">
    <source>
        <dbReference type="ARBA" id="ARBA00023501"/>
    </source>
</evidence>
<dbReference type="FunFam" id="3.20.19.10:FF:000002">
    <property type="entry name" value="Aconitate hydratase, mitochondrial"/>
    <property type="match status" value="1"/>
</dbReference>
<keyword evidence="10" id="KW-0408">Iron</keyword>
<evidence type="ECO:0000256" key="4">
    <source>
        <dbReference type="ARBA" id="ARBA00007185"/>
    </source>
</evidence>
<accession>A0A8H5Q3U3</accession>
<evidence type="ECO:0000256" key="7">
    <source>
        <dbReference type="ARBA" id="ARBA00022532"/>
    </source>
</evidence>
<dbReference type="GO" id="GO:0046872">
    <property type="term" value="F:metal ion binding"/>
    <property type="evidence" value="ECO:0007669"/>
    <property type="project" value="UniProtKB-KW"/>
</dbReference>
<evidence type="ECO:0000256" key="10">
    <source>
        <dbReference type="ARBA" id="ARBA00023004"/>
    </source>
</evidence>
<dbReference type="SUPFAM" id="SSF52016">
    <property type="entry name" value="LeuD/IlvD-like"/>
    <property type="match status" value="1"/>
</dbReference>
<dbReference type="EC" id="4.2.1.3" evidence="5"/>
<dbReference type="Gene3D" id="3.40.1060.10">
    <property type="entry name" value="Aconitase, Domain 2"/>
    <property type="match status" value="1"/>
</dbReference>
<comment type="caution">
    <text evidence="19">The sequence shown here is derived from an EMBL/GenBank/DDBJ whole genome shotgun (WGS) entry which is preliminary data.</text>
</comment>
<keyword evidence="11" id="KW-0411">Iron-sulfur</keyword>
<dbReference type="GO" id="GO:0051539">
    <property type="term" value="F:4 iron, 4 sulfur cluster binding"/>
    <property type="evidence" value="ECO:0007669"/>
    <property type="project" value="InterPro"/>
</dbReference>
<protein>
    <recommendedName>
        <fullName evidence="6">Aconitate hydratase, mitochondrial</fullName>
        <ecNumber evidence="5">4.2.1.3</ecNumber>
    </recommendedName>
    <alternativeName>
        <fullName evidence="15">Citrate hydro-lyase</fullName>
    </alternativeName>
</protein>
<dbReference type="GO" id="GO:0003994">
    <property type="term" value="F:aconitate hydratase activity"/>
    <property type="evidence" value="ECO:0007669"/>
    <property type="project" value="UniProtKB-EC"/>
</dbReference>
<dbReference type="Pfam" id="PF00330">
    <property type="entry name" value="Aconitase"/>
    <property type="match status" value="1"/>
</dbReference>
<dbReference type="Gene3D" id="3.20.19.10">
    <property type="entry name" value="Aconitase, domain 4"/>
    <property type="match status" value="1"/>
</dbReference>
<evidence type="ECO:0000256" key="15">
    <source>
        <dbReference type="ARBA" id="ARBA00029682"/>
    </source>
</evidence>